<dbReference type="Proteomes" id="UP000799764">
    <property type="component" value="Unassembled WGS sequence"/>
</dbReference>
<dbReference type="EMBL" id="MU001493">
    <property type="protein sequence ID" value="KAF2451010.1"/>
    <property type="molecule type" value="Genomic_DNA"/>
</dbReference>
<sequence>MKTRSNERSTRSSDRRTPTRPTRKKASGVTKPPSQPTPARKRTTKRKGLPHALEEYHKQSSTDPNASSPRPKLTSLPLELFTHITTCLPPEALVCLSLTCKLALQYIGAECWRHPEIRKHQYHCRRHLMQCLIRDNPPDLTFCNFCNTLHPPLKPPRTHRVTKLTKICMSQWAVVDYFPQVRDEQQEGSYSLLHAHIHDVFNRRDGDPDPKAADLLAGNYSTAQHPDFTYALASSARWIDNRLVLRHTHVFRAKPRGPLNLAAVLALPLRLCAHMSTTTEKADRARYVGTHTANTPLLTHAIASAFAPGRQSGGAPSYLDNTTLFRKVTPLEQKQIDSADAGEDVVWKCRGCPTKFKVAVGDDGGALEIVTWHCFGADLLHADKYWEWFVRREVANLGAGKRNSEYWFPTGRSVPDFKTAEG</sequence>
<feature type="compositionally biased region" description="Basic and acidic residues" evidence="1">
    <location>
        <begin position="1"/>
        <end position="17"/>
    </location>
</feature>
<evidence type="ECO:0000313" key="2">
    <source>
        <dbReference type="EMBL" id="KAF2451010.1"/>
    </source>
</evidence>
<dbReference type="AlphaFoldDB" id="A0A9P4UIA3"/>
<protein>
    <recommendedName>
        <fullName evidence="4">F-box domain-containing protein</fullName>
    </recommendedName>
</protein>
<dbReference type="InterPro" id="IPR036047">
    <property type="entry name" value="F-box-like_dom_sf"/>
</dbReference>
<gene>
    <name evidence="2" type="ORF">P171DRAFT_516750</name>
</gene>
<accession>A0A9P4UIA3</accession>
<keyword evidence="3" id="KW-1185">Reference proteome</keyword>
<evidence type="ECO:0000313" key="3">
    <source>
        <dbReference type="Proteomes" id="UP000799764"/>
    </source>
</evidence>
<evidence type="ECO:0008006" key="4">
    <source>
        <dbReference type="Google" id="ProtNLM"/>
    </source>
</evidence>
<proteinExistence type="predicted"/>
<feature type="region of interest" description="Disordered" evidence="1">
    <location>
        <begin position="1"/>
        <end position="51"/>
    </location>
</feature>
<feature type="compositionally biased region" description="Basic residues" evidence="1">
    <location>
        <begin position="39"/>
        <end position="49"/>
    </location>
</feature>
<evidence type="ECO:0000256" key="1">
    <source>
        <dbReference type="SAM" id="MobiDB-lite"/>
    </source>
</evidence>
<dbReference type="SUPFAM" id="SSF81383">
    <property type="entry name" value="F-box domain"/>
    <property type="match status" value="1"/>
</dbReference>
<dbReference type="OrthoDB" id="3766406at2759"/>
<organism evidence="2 3">
    <name type="scientific">Karstenula rhodostoma CBS 690.94</name>
    <dbReference type="NCBI Taxonomy" id="1392251"/>
    <lineage>
        <taxon>Eukaryota</taxon>
        <taxon>Fungi</taxon>
        <taxon>Dikarya</taxon>
        <taxon>Ascomycota</taxon>
        <taxon>Pezizomycotina</taxon>
        <taxon>Dothideomycetes</taxon>
        <taxon>Pleosporomycetidae</taxon>
        <taxon>Pleosporales</taxon>
        <taxon>Massarineae</taxon>
        <taxon>Didymosphaeriaceae</taxon>
        <taxon>Karstenula</taxon>
    </lineage>
</organism>
<dbReference type="CDD" id="cd09917">
    <property type="entry name" value="F-box_SF"/>
    <property type="match status" value="1"/>
</dbReference>
<comment type="caution">
    <text evidence="2">The sequence shown here is derived from an EMBL/GenBank/DDBJ whole genome shotgun (WGS) entry which is preliminary data.</text>
</comment>
<name>A0A9P4UIA3_9PLEO</name>
<reference evidence="2" key="1">
    <citation type="journal article" date="2020" name="Stud. Mycol.">
        <title>101 Dothideomycetes genomes: a test case for predicting lifestyles and emergence of pathogens.</title>
        <authorList>
            <person name="Haridas S."/>
            <person name="Albert R."/>
            <person name="Binder M."/>
            <person name="Bloem J."/>
            <person name="Labutti K."/>
            <person name="Salamov A."/>
            <person name="Andreopoulos B."/>
            <person name="Baker S."/>
            <person name="Barry K."/>
            <person name="Bills G."/>
            <person name="Bluhm B."/>
            <person name="Cannon C."/>
            <person name="Castanera R."/>
            <person name="Culley D."/>
            <person name="Daum C."/>
            <person name="Ezra D."/>
            <person name="Gonzalez J."/>
            <person name="Henrissat B."/>
            <person name="Kuo A."/>
            <person name="Liang C."/>
            <person name="Lipzen A."/>
            <person name="Lutzoni F."/>
            <person name="Magnuson J."/>
            <person name="Mondo S."/>
            <person name="Nolan M."/>
            <person name="Ohm R."/>
            <person name="Pangilinan J."/>
            <person name="Park H.-J."/>
            <person name="Ramirez L."/>
            <person name="Alfaro M."/>
            <person name="Sun H."/>
            <person name="Tritt A."/>
            <person name="Yoshinaga Y."/>
            <person name="Zwiers L.-H."/>
            <person name="Turgeon B."/>
            <person name="Goodwin S."/>
            <person name="Spatafora J."/>
            <person name="Crous P."/>
            <person name="Grigoriev I."/>
        </authorList>
    </citation>
    <scope>NUCLEOTIDE SEQUENCE</scope>
    <source>
        <strain evidence="2">CBS 690.94</strain>
    </source>
</reference>